<accession>A0AAW0QL73</accession>
<feature type="region of interest" description="Disordered" evidence="1">
    <location>
        <begin position="1"/>
        <end position="76"/>
    </location>
</feature>
<dbReference type="AlphaFoldDB" id="A0AAW0QL73"/>
<feature type="compositionally biased region" description="Polar residues" evidence="1">
    <location>
        <begin position="475"/>
        <end position="494"/>
    </location>
</feature>
<feature type="compositionally biased region" description="Low complexity" evidence="1">
    <location>
        <begin position="37"/>
        <end position="76"/>
    </location>
</feature>
<dbReference type="Proteomes" id="UP001392437">
    <property type="component" value="Unassembled WGS sequence"/>
</dbReference>
<protein>
    <submittedName>
        <fullName evidence="2">Glutamine repeat protein-1</fullName>
    </submittedName>
</protein>
<gene>
    <name evidence="2" type="ORF">PG999_009315</name>
</gene>
<feature type="region of interest" description="Disordered" evidence="1">
    <location>
        <begin position="208"/>
        <end position="323"/>
    </location>
</feature>
<dbReference type="EMBL" id="JAQQWP010000008">
    <property type="protein sequence ID" value="KAK8105956.1"/>
    <property type="molecule type" value="Genomic_DNA"/>
</dbReference>
<feature type="compositionally biased region" description="Low complexity" evidence="1">
    <location>
        <begin position="208"/>
        <end position="252"/>
    </location>
</feature>
<feature type="region of interest" description="Disordered" evidence="1">
    <location>
        <begin position="461"/>
        <end position="518"/>
    </location>
</feature>
<keyword evidence="3" id="KW-1185">Reference proteome</keyword>
<name>A0AAW0QL73_9PEZI</name>
<evidence type="ECO:0000313" key="2">
    <source>
        <dbReference type="EMBL" id="KAK8105956.1"/>
    </source>
</evidence>
<feature type="compositionally biased region" description="Polar residues" evidence="1">
    <location>
        <begin position="288"/>
        <end position="301"/>
    </location>
</feature>
<sequence>MYSANYNGFPNTGQTFNGAPHSSQNPHMQPGQAASSNQPPQQHHPQQQQPQQMMYNPQQYPMGPAQGAPFPGAPNMMPGVGPAAGMMQNAGMPHMANGQSKPASHCLPSLRLPLVFPTLSLDGALFLSPSPASVFRIWPGNRLVSDSVDAARRHESTASRDSHAGLDLVASPRTQTFRRLFLNTLDVVLTNPVAPQMNAPPNYAMGAGMPMPGFPMHPGQMNPQQQQQMMQRQNQGHSQGPGPQGTPTPSNGMSAQQPQFAPPSSHQGTPQSQTPTNAQHPQPQQPPSATIQTPQTPTFPSNVHGAATNGTVSTPLSPGADSRDKERVSIILEINNELLVEAMHLQHTQSLLKKEHTTPVDGIPSEADKKNKEEEELLAQDYLQCMRRLQTNLSYLAALADKKGALQAPPCPMYLKPPPLHTKVKLRPMQNPDGAEAKPEASDRDETAKYMTDLYTKLQGLYPDIDPSKEPTYQVPANRSNNTKPGVQTPSQASPVPGNKKTPTMTAAPAPQMQMHMG</sequence>
<proteinExistence type="predicted"/>
<comment type="caution">
    <text evidence="2">The sequence shown here is derived from an EMBL/GenBank/DDBJ whole genome shotgun (WGS) entry which is preliminary data.</text>
</comment>
<evidence type="ECO:0000256" key="1">
    <source>
        <dbReference type="SAM" id="MobiDB-lite"/>
    </source>
</evidence>
<reference evidence="2 3" key="1">
    <citation type="submission" date="2023-01" db="EMBL/GenBank/DDBJ databases">
        <title>Analysis of 21 Apiospora genomes using comparative genomics revels a genus with tremendous synthesis potential of carbohydrate active enzymes and secondary metabolites.</title>
        <authorList>
            <person name="Sorensen T."/>
        </authorList>
    </citation>
    <scope>NUCLEOTIDE SEQUENCE [LARGE SCALE GENOMIC DNA]</scope>
    <source>
        <strain evidence="2 3">CBS 117206</strain>
    </source>
</reference>
<evidence type="ECO:0000313" key="3">
    <source>
        <dbReference type="Proteomes" id="UP001392437"/>
    </source>
</evidence>
<feature type="compositionally biased region" description="Low complexity" evidence="1">
    <location>
        <begin position="273"/>
        <end position="282"/>
    </location>
</feature>
<feature type="compositionally biased region" description="Polar residues" evidence="1">
    <location>
        <begin position="253"/>
        <end position="272"/>
    </location>
</feature>
<organism evidence="2 3">
    <name type="scientific">Apiospora kogelbergensis</name>
    <dbReference type="NCBI Taxonomy" id="1337665"/>
    <lineage>
        <taxon>Eukaryota</taxon>
        <taxon>Fungi</taxon>
        <taxon>Dikarya</taxon>
        <taxon>Ascomycota</taxon>
        <taxon>Pezizomycotina</taxon>
        <taxon>Sordariomycetes</taxon>
        <taxon>Xylariomycetidae</taxon>
        <taxon>Amphisphaeriales</taxon>
        <taxon>Apiosporaceae</taxon>
        <taxon>Apiospora</taxon>
    </lineage>
</organism>
<feature type="compositionally biased region" description="Polar residues" evidence="1">
    <location>
        <begin position="1"/>
        <end position="36"/>
    </location>
</feature>
<feature type="region of interest" description="Disordered" evidence="1">
    <location>
        <begin position="353"/>
        <end position="372"/>
    </location>
</feature>